<organism evidence="1 2">
    <name type="scientific">Aeromonas enteropelogenes</name>
    <name type="common">Aeromonas trota</name>
    <dbReference type="NCBI Taxonomy" id="29489"/>
    <lineage>
        <taxon>Bacteria</taxon>
        <taxon>Pseudomonadati</taxon>
        <taxon>Pseudomonadota</taxon>
        <taxon>Gammaproteobacteria</taxon>
        <taxon>Aeromonadales</taxon>
        <taxon>Aeromonadaceae</taxon>
        <taxon>Aeromonas</taxon>
    </lineage>
</organism>
<protein>
    <recommendedName>
        <fullName evidence="3">Orphan protein</fullName>
    </recommendedName>
</protein>
<dbReference type="EMBL" id="JAZDDP010000001">
    <property type="protein sequence ID" value="MEL3918176.1"/>
    <property type="molecule type" value="Genomic_DNA"/>
</dbReference>
<gene>
    <name evidence="1" type="ORF">V1482_01970</name>
</gene>
<name>A0ABU9J7Y0_AEREN</name>
<comment type="caution">
    <text evidence="1">The sequence shown here is derived from an EMBL/GenBank/DDBJ whole genome shotgun (WGS) entry which is preliminary data.</text>
</comment>
<sequence>MTAEHILLAMLESKEAQANAKAEWIVEWCDANLPLLLAEELDTDPATLLGELNADQHCQFNEAICLMMSDGDPEPLKQFIKEVLYDGLANLANDIWGYHLAELEDAMSAEQFERYQQRDAA</sequence>
<evidence type="ECO:0000313" key="1">
    <source>
        <dbReference type="EMBL" id="MEL3918176.1"/>
    </source>
</evidence>
<dbReference type="RefSeq" id="WP_342016578.1">
    <property type="nucleotide sequence ID" value="NZ_JAVTII010000001.1"/>
</dbReference>
<proteinExistence type="predicted"/>
<evidence type="ECO:0008006" key="3">
    <source>
        <dbReference type="Google" id="ProtNLM"/>
    </source>
</evidence>
<dbReference type="Proteomes" id="UP001491613">
    <property type="component" value="Unassembled WGS sequence"/>
</dbReference>
<reference evidence="1 2" key="1">
    <citation type="submission" date="2024-01" db="EMBL/GenBank/DDBJ databases">
        <title>Horizontal gene transfer in Aeromonas trota.</title>
        <authorList>
            <person name="Otero Olarra J.E."/>
            <person name="Perez Valdespino A."/>
        </authorList>
    </citation>
    <scope>NUCLEOTIDE SEQUENCE [LARGE SCALE GENOMIC DNA]</scope>
    <source>
        <strain evidence="1 2">9.1</strain>
    </source>
</reference>
<keyword evidence="2" id="KW-1185">Reference proteome</keyword>
<accession>A0ABU9J7Y0</accession>
<evidence type="ECO:0000313" key="2">
    <source>
        <dbReference type="Proteomes" id="UP001491613"/>
    </source>
</evidence>